<sequence length="97" mass="10733">MQIFDGQILERKAKEGGGWPAGLLFGDHKTLRACLKADDFTLSLWAERHAFPVMEIPNAEIKKLKGAMGDEACLLIGMMPHLNRSRWSLGLDCAGVH</sequence>
<keyword evidence="2" id="KW-1185">Reference proteome</keyword>
<proteinExistence type="predicted"/>
<gene>
    <name evidence="1" type="ORF">A3770_01p02850</name>
</gene>
<accession>A0A5B8MBM5</accession>
<evidence type="ECO:0000313" key="1">
    <source>
        <dbReference type="EMBL" id="QDZ17767.1"/>
    </source>
</evidence>
<evidence type="ECO:0000313" key="2">
    <source>
        <dbReference type="Proteomes" id="UP000316726"/>
    </source>
</evidence>
<dbReference type="EMBL" id="CP031034">
    <property type="protein sequence ID" value="QDZ17767.1"/>
    <property type="molecule type" value="Genomic_DNA"/>
</dbReference>
<name>A0A5B8MBM5_9CHLO</name>
<organism evidence="1 2">
    <name type="scientific">Chloropicon primus</name>
    <dbReference type="NCBI Taxonomy" id="1764295"/>
    <lineage>
        <taxon>Eukaryota</taxon>
        <taxon>Viridiplantae</taxon>
        <taxon>Chlorophyta</taxon>
        <taxon>Chloropicophyceae</taxon>
        <taxon>Chloropicales</taxon>
        <taxon>Chloropicaceae</taxon>
        <taxon>Chloropicon</taxon>
    </lineage>
</organism>
<reference evidence="1 2" key="1">
    <citation type="submission" date="2018-07" db="EMBL/GenBank/DDBJ databases">
        <title>The complete nuclear genome of the prasinophyte Chloropicon primus (CCMP1205).</title>
        <authorList>
            <person name="Pombert J.-F."/>
            <person name="Otis C."/>
            <person name="Turmel M."/>
            <person name="Lemieux C."/>
        </authorList>
    </citation>
    <scope>NUCLEOTIDE SEQUENCE [LARGE SCALE GENOMIC DNA]</scope>
    <source>
        <strain evidence="1 2">CCMP1205</strain>
    </source>
</reference>
<dbReference type="AlphaFoldDB" id="A0A5B8MBM5"/>
<dbReference type="Proteomes" id="UP000316726">
    <property type="component" value="Chromosome 1"/>
</dbReference>
<protein>
    <submittedName>
        <fullName evidence="1">Uncharacterized protein</fullName>
    </submittedName>
</protein>